<evidence type="ECO:0000313" key="6">
    <source>
        <dbReference type="Proteomes" id="UP000276741"/>
    </source>
</evidence>
<evidence type="ECO:0000313" key="5">
    <source>
        <dbReference type="EMBL" id="GGT87855.1"/>
    </source>
</evidence>
<reference evidence="4" key="3">
    <citation type="journal article" date="2019" name="BMC Res. Notes">
        <title>Complete genome sequence of the Sulfodiicoccus acidiphilus strain HS-1T, the first crenarchaeon that lacks polB3, isolated from an acidic hot spring in Ohwaku-dani, Hakone, Japan.</title>
        <authorList>
            <person name="Sakai H.D."/>
            <person name="Kurosawa N."/>
        </authorList>
    </citation>
    <scope>NUCLEOTIDE SEQUENCE</scope>
    <source>
        <strain evidence="4">HS-1</strain>
    </source>
</reference>
<dbReference type="PANTHER" id="PTHR43080:SF2">
    <property type="entry name" value="CBS DOMAIN-CONTAINING PROTEIN"/>
    <property type="match status" value="1"/>
</dbReference>
<feature type="domain" description="CBS" evidence="3">
    <location>
        <begin position="82"/>
        <end position="138"/>
    </location>
</feature>
<dbReference type="AlphaFoldDB" id="A0A348B436"/>
<dbReference type="SUPFAM" id="SSF54631">
    <property type="entry name" value="CBS-domain pair"/>
    <property type="match status" value="2"/>
</dbReference>
<evidence type="ECO:0000256" key="2">
    <source>
        <dbReference type="PROSITE-ProRule" id="PRU00703"/>
    </source>
</evidence>
<dbReference type="EMBL" id="AP018553">
    <property type="protein sequence ID" value="BBD72938.1"/>
    <property type="molecule type" value="Genomic_DNA"/>
</dbReference>
<name>A0A348B436_9CREN</name>
<dbReference type="GO" id="GO:0016301">
    <property type="term" value="F:kinase activity"/>
    <property type="evidence" value="ECO:0007669"/>
    <property type="project" value="UniProtKB-KW"/>
</dbReference>
<feature type="domain" description="CBS" evidence="3">
    <location>
        <begin position="145"/>
        <end position="200"/>
    </location>
</feature>
<evidence type="ECO:0000313" key="4">
    <source>
        <dbReference type="EMBL" id="BBD72938.1"/>
    </source>
</evidence>
<dbReference type="KEGG" id="sacd:HS1genome_1327"/>
<accession>A0A348B436</accession>
<dbReference type="SMART" id="SM00116">
    <property type="entry name" value="CBS"/>
    <property type="match status" value="4"/>
</dbReference>
<gene>
    <name evidence="5" type="ORF">GCM10007116_02250</name>
    <name evidence="4" type="ORF">HS1genome_1327</name>
</gene>
<keyword evidence="1 2" id="KW-0129">CBS domain</keyword>
<sequence length="260" mass="28244">MIIRDRTTVTLVKVEEVMRTSLITLSLDSTLEEAVQVMSNIDAGRVVILEGEEVRGILSTRDIVELFATLGKDMLKLSVSSVAKQGVTTVAPRDELEIAVRKMLWGGFGGLPVVENGKLVGLLSEREILKVVSRSQSTGIVDSVMTSSLVTTSPDTPIRDIAKLMANRKVRRLPLLEGEEVKGIVTAADLVKGLKKGGEKAIEVGSKSVIWCMRETHLRDAASIMVERRIGSLIVGKGEKKPEGIVTERDLLFGSLNVIQ</sequence>
<evidence type="ECO:0000256" key="1">
    <source>
        <dbReference type="ARBA" id="ARBA00023122"/>
    </source>
</evidence>
<keyword evidence="4" id="KW-0808">Transferase</keyword>
<organism evidence="4 6">
    <name type="scientific">Sulfodiicoccus acidiphilus</name>
    <dbReference type="NCBI Taxonomy" id="1670455"/>
    <lineage>
        <taxon>Archaea</taxon>
        <taxon>Thermoproteota</taxon>
        <taxon>Thermoprotei</taxon>
        <taxon>Sulfolobales</taxon>
        <taxon>Sulfolobaceae</taxon>
        <taxon>Sulfodiicoccus</taxon>
    </lineage>
</organism>
<dbReference type="InterPro" id="IPR000644">
    <property type="entry name" value="CBS_dom"/>
</dbReference>
<dbReference type="Proteomes" id="UP000616143">
    <property type="component" value="Unassembled WGS sequence"/>
</dbReference>
<keyword evidence="4" id="KW-0418">Kinase</keyword>
<keyword evidence="6" id="KW-1185">Reference proteome</keyword>
<proteinExistence type="predicted"/>
<feature type="domain" description="CBS" evidence="3">
    <location>
        <begin position="205"/>
        <end position="260"/>
    </location>
</feature>
<evidence type="ECO:0000259" key="3">
    <source>
        <dbReference type="PROSITE" id="PS51371"/>
    </source>
</evidence>
<reference evidence="5" key="1">
    <citation type="journal article" date="2014" name="Int. J. Syst. Evol. Microbiol.">
        <title>Complete genome sequence of Corynebacterium casei LMG S-19264T (=DSM 44701T), isolated from a smear-ripened cheese.</title>
        <authorList>
            <consortium name="US DOE Joint Genome Institute (JGI-PGF)"/>
            <person name="Walter F."/>
            <person name="Albersmeier A."/>
            <person name="Kalinowski J."/>
            <person name="Ruckert C."/>
        </authorList>
    </citation>
    <scope>NUCLEOTIDE SEQUENCE</scope>
    <source>
        <strain evidence="5">JCM 31740</strain>
    </source>
</reference>
<dbReference type="OrthoDB" id="43333at2157"/>
<feature type="domain" description="CBS" evidence="3">
    <location>
        <begin position="18"/>
        <end position="74"/>
    </location>
</feature>
<dbReference type="Pfam" id="PF00571">
    <property type="entry name" value="CBS"/>
    <property type="match status" value="4"/>
</dbReference>
<dbReference type="EMBL" id="BMQS01000002">
    <property type="protein sequence ID" value="GGT87855.1"/>
    <property type="molecule type" value="Genomic_DNA"/>
</dbReference>
<dbReference type="PROSITE" id="PS51371">
    <property type="entry name" value="CBS"/>
    <property type="match status" value="4"/>
</dbReference>
<dbReference type="GeneID" id="38666845"/>
<dbReference type="InterPro" id="IPR046342">
    <property type="entry name" value="CBS_dom_sf"/>
</dbReference>
<dbReference type="InterPro" id="IPR051257">
    <property type="entry name" value="Diverse_CBS-Domain"/>
</dbReference>
<protein>
    <submittedName>
        <fullName evidence="4">Histidine kinase</fullName>
    </submittedName>
</protein>
<reference evidence="5" key="4">
    <citation type="submission" date="2020-09" db="EMBL/GenBank/DDBJ databases">
        <authorList>
            <person name="Sun Q."/>
            <person name="Ohkuma M."/>
        </authorList>
    </citation>
    <scope>NUCLEOTIDE SEQUENCE</scope>
    <source>
        <strain evidence="5">JCM 31740</strain>
    </source>
</reference>
<reference evidence="6" key="2">
    <citation type="submission" date="2018-04" db="EMBL/GenBank/DDBJ databases">
        <title>Complete genome sequence of Sulfodiicoccus acidiphilus strain HS-1.</title>
        <authorList>
            <person name="Sakai H.D."/>
            <person name="Kurosawa N."/>
        </authorList>
    </citation>
    <scope>NUCLEOTIDE SEQUENCE [LARGE SCALE GENOMIC DNA]</scope>
    <source>
        <strain evidence="6">HS-1</strain>
    </source>
</reference>
<dbReference type="Gene3D" id="3.10.580.10">
    <property type="entry name" value="CBS-domain"/>
    <property type="match status" value="3"/>
</dbReference>
<dbReference type="PANTHER" id="PTHR43080">
    <property type="entry name" value="CBS DOMAIN-CONTAINING PROTEIN CBSX3, MITOCHONDRIAL"/>
    <property type="match status" value="1"/>
</dbReference>
<dbReference type="RefSeq" id="WP_126450135.1">
    <property type="nucleotide sequence ID" value="NZ_AP018553.1"/>
</dbReference>
<dbReference type="Proteomes" id="UP000276741">
    <property type="component" value="Chromosome"/>
</dbReference>